<evidence type="ECO:0000313" key="2">
    <source>
        <dbReference type="EMBL" id="SMX39554.1"/>
    </source>
</evidence>
<reference evidence="2 3" key="1">
    <citation type="submission" date="2017-05" db="EMBL/GenBank/DDBJ databases">
        <authorList>
            <person name="Song R."/>
            <person name="Chenine A.L."/>
            <person name="Ruprecht R.M."/>
        </authorList>
    </citation>
    <scope>NUCLEOTIDE SEQUENCE [LARGE SCALE GENOMIC DNA]</scope>
    <source>
        <strain evidence="2 3">CECT 8663</strain>
    </source>
</reference>
<keyword evidence="3" id="KW-1185">Reference proteome</keyword>
<evidence type="ECO:0000256" key="1">
    <source>
        <dbReference type="SAM" id="MobiDB-lite"/>
    </source>
</evidence>
<feature type="region of interest" description="Disordered" evidence="1">
    <location>
        <begin position="1"/>
        <end position="21"/>
    </location>
</feature>
<feature type="compositionally biased region" description="Basic residues" evidence="1">
    <location>
        <begin position="10"/>
        <end position="21"/>
    </location>
</feature>
<sequence length="215" mass="23135">MSQPIPPKQIKPKKRSKRKARGTLSAIGALLLASAALRIGIGANEALAREGAMIDTQAGPLSEAIEPAERNEPKPLGLKDDEIMPLLKAMNDREALISKREKSMAIRMQALSVAEQEIDRKMIALQAAEDQLRATMSLAQTAAEDDITNLTDVYANMKPKQAAALFEEMDPEFSAGFLARMRPDTAASILAGLSPSVAYTISVVLAGRNAEVPKQ</sequence>
<dbReference type="SUPFAM" id="SSF158791">
    <property type="entry name" value="MgtE N-terminal domain-like"/>
    <property type="match status" value="1"/>
</dbReference>
<dbReference type="EMBL" id="FXYH01000005">
    <property type="protein sequence ID" value="SMX39554.1"/>
    <property type="molecule type" value="Genomic_DNA"/>
</dbReference>
<evidence type="ECO:0008006" key="4">
    <source>
        <dbReference type="Google" id="ProtNLM"/>
    </source>
</evidence>
<gene>
    <name evidence="2" type="ORF">PEV8663_01756</name>
</gene>
<name>A0A238KAS9_9RHOB</name>
<evidence type="ECO:0000313" key="3">
    <source>
        <dbReference type="Proteomes" id="UP000220836"/>
    </source>
</evidence>
<dbReference type="AlphaFoldDB" id="A0A238KAS9"/>
<protein>
    <recommendedName>
        <fullName evidence="4">MgtE intracellular N domain protein</fullName>
    </recommendedName>
</protein>
<dbReference type="OrthoDB" id="9791432at2"/>
<accession>A0A238KAS9</accession>
<dbReference type="Proteomes" id="UP000220836">
    <property type="component" value="Unassembled WGS sequence"/>
</dbReference>
<proteinExistence type="predicted"/>
<organism evidence="2 3">
    <name type="scientific">Pelagimonas varians</name>
    <dbReference type="NCBI Taxonomy" id="696760"/>
    <lineage>
        <taxon>Bacteria</taxon>
        <taxon>Pseudomonadati</taxon>
        <taxon>Pseudomonadota</taxon>
        <taxon>Alphaproteobacteria</taxon>
        <taxon>Rhodobacterales</taxon>
        <taxon>Roseobacteraceae</taxon>
        <taxon>Pelagimonas</taxon>
    </lineage>
</organism>